<accession>A0A0D8BF79</accession>
<dbReference type="RefSeq" id="WP_082121917.1">
    <property type="nucleotide sequence ID" value="NZ_JYFN01000021.1"/>
</dbReference>
<name>A0A0D8BF79_9ACTN</name>
<reference evidence="2 3" key="2">
    <citation type="journal article" date="2016" name="Genome Announc.">
        <title>Permanent Draft Genome Sequences for Two Variants of Frankia sp. Strain CpI1, the First Frankia Strain Isolated from Root Nodules of Comptonia peregrina.</title>
        <authorList>
            <person name="Oshone R."/>
            <person name="Hurst S.G.IV."/>
            <person name="Abebe-Akele F."/>
            <person name="Simpson S."/>
            <person name="Morris K."/>
            <person name="Thomas W.K."/>
            <person name="Tisa L.S."/>
        </authorList>
    </citation>
    <scope>NUCLEOTIDE SEQUENCE [LARGE SCALE GENOMIC DNA]</scope>
    <source>
        <strain evidence="3">CpI1-S</strain>
    </source>
</reference>
<dbReference type="EMBL" id="JYFN01000021">
    <property type="protein sequence ID" value="KJE22639.1"/>
    <property type="molecule type" value="Genomic_DNA"/>
</dbReference>
<feature type="domain" description="DUF5615" evidence="1">
    <location>
        <begin position="1"/>
        <end position="100"/>
    </location>
</feature>
<dbReference type="AlphaFoldDB" id="A0A0D8BF79"/>
<dbReference type="Proteomes" id="UP000032545">
    <property type="component" value="Unassembled WGS sequence"/>
</dbReference>
<dbReference type="PATRIC" id="fig|1502723.3.peg.2379"/>
<dbReference type="Pfam" id="PF18480">
    <property type="entry name" value="DUF5615"/>
    <property type="match status" value="1"/>
</dbReference>
<organism evidence="2 3">
    <name type="scientific">Frankia torreyi</name>
    <dbReference type="NCBI Taxonomy" id="1856"/>
    <lineage>
        <taxon>Bacteria</taxon>
        <taxon>Bacillati</taxon>
        <taxon>Actinomycetota</taxon>
        <taxon>Actinomycetes</taxon>
        <taxon>Frankiales</taxon>
        <taxon>Frankiaceae</taxon>
        <taxon>Frankia</taxon>
    </lineage>
</organism>
<evidence type="ECO:0000313" key="2">
    <source>
        <dbReference type="EMBL" id="KJE22639.1"/>
    </source>
</evidence>
<gene>
    <name evidence="2" type="ORF">FF36_03004</name>
</gene>
<evidence type="ECO:0000259" key="1">
    <source>
        <dbReference type="Pfam" id="PF18480"/>
    </source>
</evidence>
<protein>
    <recommendedName>
        <fullName evidence="1">DUF5615 domain-containing protein</fullName>
    </recommendedName>
</protein>
<dbReference type="InterPro" id="IPR041049">
    <property type="entry name" value="DUF5615"/>
</dbReference>
<dbReference type="OrthoDB" id="3216372at2"/>
<proteinExistence type="predicted"/>
<keyword evidence="3" id="KW-1185">Reference proteome</keyword>
<sequence>MSVKLDKGLPVSLAERLAKHGIDADTVCAEGLAGRSDPEVLAAAVDENRMVFTLDRGFGNIRAYPPGSHSGIAVFRLDDQSARAAIAAAEDLVTNHDLNDLIGAVSVAHNGLLRIRRQTARHSFAAGTRQSRRRVR</sequence>
<comment type="caution">
    <text evidence="2">The sequence shown here is derived from an EMBL/GenBank/DDBJ whole genome shotgun (WGS) entry which is preliminary data.</text>
</comment>
<reference evidence="3" key="1">
    <citation type="submission" date="2015-02" db="EMBL/GenBank/DDBJ databases">
        <title>Draft Genome of Frankia sp. CpI1-S.</title>
        <authorList>
            <person name="Oshone R.T."/>
            <person name="Ngom M."/>
            <person name="Ghodhbane-Gtari F."/>
            <person name="Gtari M."/>
            <person name="Morris K."/>
            <person name="Thomas K."/>
            <person name="Sen A."/>
            <person name="Tisa L.S."/>
        </authorList>
    </citation>
    <scope>NUCLEOTIDE SEQUENCE [LARGE SCALE GENOMIC DNA]</scope>
    <source>
        <strain evidence="3">CpI1-S</strain>
    </source>
</reference>
<evidence type="ECO:0000313" key="3">
    <source>
        <dbReference type="Proteomes" id="UP000032545"/>
    </source>
</evidence>